<comment type="caution">
    <text evidence="1">The sequence shown here is derived from an EMBL/GenBank/DDBJ whole genome shotgun (WGS) entry which is preliminary data.</text>
</comment>
<evidence type="ECO:0000313" key="2">
    <source>
        <dbReference type="Proteomes" id="UP000619260"/>
    </source>
</evidence>
<organism evidence="1 2">
    <name type="scientific">Virgisporangium aliadipatigenens</name>
    <dbReference type="NCBI Taxonomy" id="741659"/>
    <lineage>
        <taxon>Bacteria</taxon>
        <taxon>Bacillati</taxon>
        <taxon>Actinomycetota</taxon>
        <taxon>Actinomycetes</taxon>
        <taxon>Micromonosporales</taxon>
        <taxon>Micromonosporaceae</taxon>
        <taxon>Virgisporangium</taxon>
    </lineage>
</organism>
<dbReference type="Proteomes" id="UP000619260">
    <property type="component" value="Unassembled WGS sequence"/>
</dbReference>
<keyword evidence="2" id="KW-1185">Reference proteome</keyword>
<gene>
    <name evidence="1" type="ORF">Val02_73170</name>
</gene>
<reference evidence="1" key="1">
    <citation type="submission" date="2021-01" db="EMBL/GenBank/DDBJ databases">
        <title>Whole genome shotgun sequence of Virgisporangium aliadipatigenens NBRC 105644.</title>
        <authorList>
            <person name="Komaki H."/>
            <person name="Tamura T."/>
        </authorList>
    </citation>
    <scope>NUCLEOTIDE SEQUENCE</scope>
    <source>
        <strain evidence="1">NBRC 105644</strain>
    </source>
</reference>
<dbReference type="RefSeq" id="WP_203903866.1">
    <property type="nucleotide sequence ID" value="NZ_BOPF01000036.1"/>
</dbReference>
<sequence length="110" mass="11851">MRYQVDIALAYLATGNAAVEIIRPLTEGIRTALSEHAADCRIAELEVRADSAAVITVRAVLHGSDARHLTSPLAALTTVDAAVGRALMKIGLFEVFDMARRTLHVRAADR</sequence>
<accession>A0A8J3YS16</accession>
<name>A0A8J3YS16_9ACTN</name>
<dbReference type="EMBL" id="BOPF01000036">
    <property type="protein sequence ID" value="GIJ50431.1"/>
    <property type="molecule type" value="Genomic_DNA"/>
</dbReference>
<dbReference type="AlphaFoldDB" id="A0A8J3YS16"/>
<proteinExistence type="predicted"/>
<protein>
    <submittedName>
        <fullName evidence="1">Uncharacterized protein</fullName>
    </submittedName>
</protein>
<evidence type="ECO:0000313" key="1">
    <source>
        <dbReference type="EMBL" id="GIJ50431.1"/>
    </source>
</evidence>